<dbReference type="Pfam" id="PF10776">
    <property type="entry name" value="DUF2600"/>
    <property type="match status" value="1"/>
</dbReference>
<reference evidence="1" key="1">
    <citation type="journal article" date="2015" name="Proc. Natl. Acad. Sci. U.S.A.">
        <title>Networks of energetic and metabolic interactions define dynamics in microbial communities.</title>
        <authorList>
            <person name="Embree M."/>
            <person name="Liu J.K."/>
            <person name="Al-Bassam M.M."/>
            <person name="Zengler K."/>
        </authorList>
    </citation>
    <scope>NUCLEOTIDE SEQUENCE</scope>
</reference>
<proteinExistence type="predicted"/>
<protein>
    <recommendedName>
        <fullName evidence="2">Tetraprenyl-beta-curcumene synthase</fullName>
    </recommendedName>
</protein>
<dbReference type="AlphaFoldDB" id="A0A0W8E361"/>
<sequence length="290" mass="33388">MFALPFPARRQELITLIVAYQTICDYLDNLCDRCGCTDGRAFKQLHLALIDALTPGQDYADYYKYYPYKDDSGYLNKLVDECRCCLNSLPSWGVVQEESLQLAELYCNLQIYKHLMVEIREETLKEWVAAESKAFPCLYWQEFAAACGSTLAVFNLMGLASKDELHIDEVRANLKAYFPWICSLHILLDYFIDRQEDTAGGDLNFTFYYENSDEVINRLKLLVRQSHRSISGLPESAFPKTVIEGLLAMYLSDRKIKEQGLDRAARELLAESGPPALRTYRICKIVRKFM</sequence>
<organism evidence="1">
    <name type="scientific">hydrocarbon metagenome</name>
    <dbReference type="NCBI Taxonomy" id="938273"/>
    <lineage>
        <taxon>unclassified sequences</taxon>
        <taxon>metagenomes</taxon>
        <taxon>ecological metagenomes</taxon>
    </lineage>
</organism>
<accession>A0A0W8E361</accession>
<evidence type="ECO:0008006" key="2">
    <source>
        <dbReference type="Google" id="ProtNLM"/>
    </source>
</evidence>
<gene>
    <name evidence="1" type="ORF">ASZ90_019747</name>
</gene>
<comment type="caution">
    <text evidence="1">The sequence shown here is derived from an EMBL/GenBank/DDBJ whole genome shotgun (WGS) entry which is preliminary data.</text>
</comment>
<dbReference type="EMBL" id="LNQE01001904">
    <property type="protein sequence ID" value="KUG02881.1"/>
    <property type="molecule type" value="Genomic_DNA"/>
</dbReference>
<dbReference type="InterPro" id="IPR019712">
    <property type="entry name" value="YtpB-like"/>
</dbReference>
<name>A0A0W8E361_9ZZZZ</name>
<evidence type="ECO:0000313" key="1">
    <source>
        <dbReference type="EMBL" id="KUG02881.1"/>
    </source>
</evidence>